<name>A0AAE6NQZ3_9MONO</name>
<dbReference type="RefSeq" id="YP_010799960.1">
    <property type="nucleotide sequence ID" value="NC_076714.1"/>
</dbReference>
<reference evidence="1" key="1">
    <citation type="submission" date="2019-06" db="EMBL/GenBank/DDBJ databases">
        <title>A rare and unique case of the capture and subsequent duplication and divergent evolution of a vertebrate ELR+ CXC chemokine in Jeremy Point virus, a novel nyavirus.</title>
        <authorList>
            <person name="Sebastian A.L."/>
            <person name="Feng K.H."/>
            <person name="Grenier J.K."/>
            <person name="Allison A.B."/>
        </authorList>
    </citation>
    <scope>NUCLEOTIDE SEQUENCE</scope>
    <source>
        <strain evidence="1">13-143</strain>
    </source>
</reference>
<gene>
    <name evidence="1" type="primary">ORF 5</name>
</gene>
<dbReference type="Proteomes" id="UP000830635">
    <property type="component" value="Segment"/>
</dbReference>
<keyword evidence="2" id="KW-1185">Reference proteome</keyword>
<evidence type="ECO:0000313" key="1">
    <source>
        <dbReference type="EMBL" id="QFG01730.1"/>
    </source>
</evidence>
<organism evidence="1 2">
    <name type="scientific">Jeremy Point nyavirus</name>
    <dbReference type="NCBI Taxonomy" id="2652327"/>
    <lineage>
        <taxon>Viruses</taxon>
        <taxon>Riboviria</taxon>
        <taxon>Orthornavirae</taxon>
        <taxon>Negarnaviricota</taxon>
        <taxon>Haploviricotina</taxon>
        <taxon>Monjiviricetes</taxon>
        <taxon>Mononegavirales</taxon>
        <taxon>Nyamiviridae</taxon>
        <taxon>Nyavirus</taxon>
        <taxon>Nyavirus somateriae</taxon>
    </lineage>
</organism>
<evidence type="ECO:0000313" key="2">
    <source>
        <dbReference type="Proteomes" id="UP000830635"/>
    </source>
</evidence>
<sequence length="99" mass="10876">MTPELQITPFYTLVMAVVFNNRQVIGQPPTLNPGDIQNVEVFPPTERNPAGCIIVMLVSGGVLIFDNIELFEAALFSPNGRGIRIHPTPPSPAHNHFEL</sequence>
<accession>A0AAE6NQZ3</accession>
<proteinExistence type="predicted"/>
<dbReference type="GeneID" id="80538411"/>
<dbReference type="EMBL" id="MN045233">
    <property type="protein sequence ID" value="QFG01730.1"/>
    <property type="molecule type" value="Viral_cRNA"/>
</dbReference>
<dbReference type="KEGG" id="vg:80538411"/>
<protein>
    <submittedName>
        <fullName evidence="1">Vip5 protein</fullName>
    </submittedName>
</protein>